<gene>
    <name evidence="1" type="ORF">J2Z75_003770</name>
</gene>
<keyword evidence="2" id="KW-1185">Reference proteome</keyword>
<proteinExistence type="predicted"/>
<protein>
    <submittedName>
        <fullName evidence="1">Uncharacterized protein</fullName>
    </submittedName>
</protein>
<organism evidence="1 2">
    <name type="scientific">Rhizobium herbae</name>
    <dbReference type="NCBI Taxonomy" id="508661"/>
    <lineage>
        <taxon>Bacteria</taxon>
        <taxon>Pseudomonadati</taxon>
        <taxon>Pseudomonadota</taxon>
        <taxon>Alphaproteobacteria</taxon>
        <taxon>Hyphomicrobiales</taxon>
        <taxon>Rhizobiaceae</taxon>
        <taxon>Rhizobium/Agrobacterium group</taxon>
        <taxon>Rhizobium</taxon>
    </lineage>
</organism>
<sequence length="52" mass="6227">MYIPLTYPKRSVMYIISRDAIRRDVGWNRVQYSKAIEAKLSVFQRQSLCLMM</sequence>
<dbReference type="EMBL" id="JAGGJV010000006">
    <property type="protein sequence ID" value="MBP1860249.1"/>
    <property type="molecule type" value="Genomic_DNA"/>
</dbReference>
<evidence type="ECO:0000313" key="1">
    <source>
        <dbReference type="EMBL" id="MBP1860249.1"/>
    </source>
</evidence>
<name>A0ABS4EQM6_9HYPH</name>
<dbReference type="Proteomes" id="UP000823786">
    <property type="component" value="Unassembled WGS sequence"/>
</dbReference>
<evidence type="ECO:0000313" key="2">
    <source>
        <dbReference type="Proteomes" id="UP000823786"/>
    </source>
</evidence>
<reference evidence="1 2" key="1">
    <citation type="submission" date="2021-03" db="EMBL/GenBank/DDBJ databases">
        <title>Genomic Encyclopedia of Type Strains, Phase IV (KMG-IV): sequencing the most valuable type-strain genomes for metagenomic binning, comparative biology and taxonomic classification.</title>
        <authorList>
            <person name="Goeker M."/>
        </authorList>
    </citation>
    <scope>NUCLEOTIDE SEQUENCE [LARGE SCALE GENOMIC DNA]</scope>
    <source>
        <strain evidence="1 2">DSM 26427</strain>
    </source>
</reference>
<comment type="caution">
    <text evidence="1">The sequence shown here is derived from an EMBL/GenBank/DDBJ whole genome shotgun (WGS) entry which is preliminary data.</text>
</comment>
<accession>A0ABS4EQM6</accession>